<gene>
    <name evidence="2" type="ORF">N7603_00905</name>
</gene>
<evidence type="ECO:0000313" key="3">
    <source>
        <dbReference type="Proteomes" id="UP001209076"/>
    </source>
</evidence>
<dbReference type="InterPro" id="IPR013783">
    <property type="entry name" value="Ig-like_fold"/>
</dbReference>
<name>A0ABT2PUW1_9MOLU</name>
<dbReference type="Gene3D" id="2.60.40.10">
    <property type="entry name" value="Immunoglobulins"/>
    <property type="match status" value="2"/>
</dbReference>
<sequence>MKKIASLLIALTMVVMLTACATVRATAPTFSGIPANKTFTITDGDAFDPLDGITASDAKDKNLTASITVSGLEGKIEAGIWIGGPGNYSYQISVKNSSDLTTTENLTLVVEPKEGVVATPPTIEGAYPNQVYYIGSNPYQPLDGVIAHDEIDGDLTAELKVVGTPYTARPGVSNFRIEVKNSNNFTTSVSVTLTVKSKVDIPETLTSDPITISLWHSNGDSIEAELKAYALSFQEKYPNVTVEVIKKEQSYSVLKDTVVKAAGTGTLPNLVQSYPDHVMEYLTYNALTSVSPYYAHPTWGYSTTVEKESFADIIASYRTENSQYTQDGDFYALPFNKSTEVLAYNKTVYDRLVAAGKAPAQFPSTWQDIIALAPAYKEVAAAYFAENAAYVNQWGSAAQKALFTPDNLALMNQKFVPISYDSTDNAFITLVKQWGGEYTGINENRGGVIKFDNPETRAMLQYFYNNRTSITVPGNWGDSYNYASDIFKNGFTFVTIGSTGGIRYNAPIKISNDAAPNKGKFLFEVGVAPMPYNEDMPENWTAIQQGTNISLTSSGTAQQKLASWLFLKHLTSYEVQLQFSMKIGYSPIRTSVYSDPAFLQFTSGKDKDGKQLEGADYLMSQSINAASIQKNVQFFDQAFVGSSTARTAVGVAFNQVMLATDPNIINIAIQQAVDKAKGVLNN</sequence>
<keyword evidence="1" id="KW-0732">Signal</keyword>
<protein>
    <submittedName>
        <fullName evidence="2">Extracellular solute-binding protein</fullName>
    </submittedName>
</protein>
<dbReference type="EMBL" id="JAOEGN010000001">
    <property type="protein sequence ID" value="MCU0104221.1"/>
    <property type="molecule type" value="Genomic_DNA"/>
</dbReference>
<evidence type="ECO:0000256" key="1">
    <source>
        <dbReference type="SAM" id="SignalP"/>
    </source>
</evidence>
<accession>A0ABT2PUW1</accession>
<evidence type="ECO:0000313" key="2">
    <source>
        <dbReference type="EMBL" id="MCU0104221.1"/>
    </source>
</evidence>
<feature type="signal peptide" evidence="1">
    <location>
        <begin position="1"/>
        <end position="21"/>
    </location>
</feature>
<dbReference type="Proteomes" id="UP001209076">
    <property type="component" value="Unassembled WGS sequence"/>
</dbReference>
<dbReference type="PANTHER" id="PTHR43649">
    <property type="entry name" value="ARABINOSE-BINDING PROTEIN-RELATED"/>
    <property type="match status" value="1"/>
</dbReference>
<proteinExistence type="predicted"/>
<reference evidence="3" key="1">
    <citation type="submission" date="2023-07" db="EMBL/GenBank/DDBJ databases">
        <title>Novel Mycoplasma species identified in domestic and wild animals.</title>
        <authorList>
            <person name="Volokhov D.V."/>
            <person name="Furtak V.A."/>
            <person name="Zagorodnyaya T.A."/>
        </authorList>
    </citation>
    <scope>NUCLEOTIDE SEQUENCE [LARGE SCALE GENOMIC DNA]</scope>
    <source>
        <strain evidence="3">92-19</strain>
    </source>
</reference>
<dbReference type="PANTHER" id="PTHR43649:SF12">
    <property type="entry name" value="DIACETYLCHITOBIOSE BINDING PROTEIN DASA"/>
    <property type="match status" value="1"/>
</dbReference>
<dbReference type="RefSeq" id="WP_262095438.1">
    <property type="nucleotide sequence ID" value="NZ_JAOEGN010000001.1"/>
</dbReference>
<comment type="caution">
    <text evidence="2">The sequence shown here is derived from an EMBL/GenBank/DDBJ whole genome shotgun (WGS) entry which is preliminary data.</text>
</comment>
<dbReference type="InterPro" id="IPR050490">
    <property type="entry name" value="Bact_solute-bd_prot1"/>
</dbReference>
<organism evidence="2 3">
    <name type="scientific">Paracholeplasma vituli</name>
    <dbReference type="NCBI Taxonomy" id="69473"/>
    <lineage>
        <taxon>Bacteria</taxon>
        <taxon>Bacillati</taxon>
        <taxon>Mycoplasmatota</taxon>
        <taxon>Mollicutes</taxon>
        <taxon>Acholeplasmatales</taxon>
        <taxon>Acholeplasmataceae</taxon>
        <taxon>Paracholeplasma</taxon>
    </lineage>
</organism>
<dbReference type="PROSITE" id="PS51257">
    <property type="entry name" value="PROKAR_LIPOPROTEIN"/>
    <property type="match status" value="1"/>
</dbReference>
<dbReference type="InterPro" id="IPR006059">
    <property type="entry name" value="SBP"/>
</dbReference>
<keyword evidence="3" id="KW-1185">Reference proteome</keyword>
<dbReference type="Pfam" id="PF13416">
    <property type="entry name" value="SBP_bac_8"/>
    <property type="match status" value="1"/>
</dbReference>
<dbReference type="Gene3D" id="3.40.190.10">
    <property type="entry name" value="Periplasmic binding protein-like II"/>
    <property type="match status" value="1"/>
</dbReference>
<feature type="chain" id="PRO_5045484889" evidence="1">
    <location>
        <begin position="22"/>
        <end position="682"/>
    </location>
</feature>
<dbReference type="SUPFAM" id="SSF53850">
    <property type="entry name" value="Periplasmic binding protein-like II"/>
    <property type="match status" value="1"/>
</dbReference>